<organism evidence="8 9">
    <name type="scientific">Clathrus columnatus</name>
    <dbReference type="NCBI Taxonomy" id="1419009"/>
    <lineage>
        <taxon>Eukaryota</taxon>
        <taxon>Fungi</taxon>
        <taxon>Dikarya</taxon>
        <taxon>Basidiomycota</taxon>
        <taxon>Agaricomycotina</taxon>
        <taxon>Agaricomycetes</taxon>
        <taxon>Phallomycetidae</taxon>
        <taxon>Phallales</taxon>
        <taxon>Clathraceae</taxon>
        <taxon>Clathrus</taxon>
    </lineage>
</organism>
<keyword evidence="7" id="KW-1133">Transmembrane helix</keyword>
<keyword evidence="7" id="KW-0472">Membrane</keyword>
<sequence>MSNILDSNMGRAILIRYGHCSFLSVTLPIPLISGYFFGSVAISIGGIRGCIKDRLKFYDTLMNSVSIFLSGVLAFNFGCLLFGRLRQRLIDKVPGPFPSNWLIGNSPDSFRSREINDASSAWLKECATVVKLYTPFGAIQYILNTSGYNFPKTAASRAGIGLVLGKGLVWAEGTQHSRQRKIMTPAFSFNVLRGFVPMFRHKAQKTIDKIKEQIESAGIPEANVVNMVPWFFRMTLDIIGAATAEYDFQTIDDFPNNRLALAYNDLM</sequence>
<dbReference type="Gene3D" id="1.10.630.10">
    <property type="entry name" value="Cytochrome P450"/>
    <property type="match status" value="1"/>
</dbReference>
<keyword evidence="7" id="KW-0812">Transmembrane</keyword>
<keyword evidence="2" id="KW-0349">Heme</keyword>
<dbReference type="GO" id="GO:0020037">
    <property type="term" value="F:heme binding"/>
    <property type="evidence" value="ECO:0007669"/>
    <property type="project" value="InterPro"/>
</dbReference>
<feature type="transmembrane region" description="Helical" evidence="7">
    <location>
        <begin position="21"/>
        <end position="44"/>
    </location>
</feature>
<evidence type="ECO:0008006" key="10">
    <source>
        <dbReference type="Google" id="ProtNLM"/>
    </source>
</evidence>
<evidence type="ECO:0000313" key="9">
    <source>
        <dbReference type="Proteomes" id="UP001050691"/>
    </source>
</evidence>
<proteinExistence type="inferred from homology"/>
<reference evidence="8" key="1">
    <citation type="submission" date="2021-10" db="EMBL/GenBank/DDBJ databases">
        <title>De novo Genome Assembly of Clathrus columnatus (Basidiomycota, Fungi) Using Illumina and Nanopore Sequence Data.</title>
        <authorList>
            <person name="Ogiso-Tanaka E."/>
            <person name="Itagaki H."/>
            <person name="Hosoya T."/>
            <person name="Hosaka K."/>
        </authorList>
    </citation>
    <scope>NUCLEOTIDE SEQUENCE</scope>
    <source>
        <strain evidence="8">MO-923</strain>
    </source>
</reference>
<dbReference type="SUPFAM" id="SSF48264">
    <property type="entry name" value="Cytochrome P450"/>
    <property type="match status" value="1"/>
</dbReference>
<dbReference type="InterPro" id="IPR001128">
    <property type="entry name" value="Cyt_P450"/>
</dbReference>
<evidence type="ECO:0000256" key="7">
    <source>
        <dbReference type="SAM" id="Phobius"/>
    </source>
</evidence>
<keyword evidence="6" id="KW-0503">Monooxygenase</keyword>
<dbReference type="GO" id="GO:0004497">
    <property type="term" value="F:monooxygenase activity"/>
    <property type="evidence" value="ECO:0007669"/>
    <property type="project" value="UniProtKB-KW"/>
</dbReference>
<keyword evidence="5" id="KW-0408">Iron</keyword>
<comment type="similarity">
    <text evidence="1">Belongs to the cytochrome P450 family.</text>
</comment>
<evidence type="ECO:0000313" key="8">
    <source>
        <dbReference type="EMBL" id="GJJ11712.1"/>
    </source>
</evidence>
<evidence type="ECO:0000256" key="6">
    <source>
        <dbReference type="ARBA" id="ARBA00023033"/>
    </source>
</evidence>
<evidence type="ECO:0000256" key="1">
    <source>
        <dbReference type="ARBA" id="ARBA00010617"/>
    </source>
</evidence>
<evidence type="ECO:0000256" key="5">
    <source>
        <dbReference type="ARBA" id="ARBA00023004"/>
    </source>
</evidence>
<gene>
    <name evidence="8" type="ORF">Clacol_005949</name>
</gene>
<dbReference type="InterPro" id="IPR036396">
    <property type="entry name" value="Cyt_P450_sf"/>
</dbReference>
<protein>
    <recommendedName>
        <fullName evidence="10">Cytochrome P450</fullName>
    </recommendedName>
</protein>
<dbReference type="PANTHER" id="PTHR24291">
    <property type="entry name" value="CYTOCHROME P450 FAMILY 4"/>
    <property type="match status" value="1"/>
</dbReference>
<dbReference type="GO" id="GO:0016705">
    <property type="term" value="F:oxidoreductase activity, acting on paired donors, with incorporation or reduction of molecular oxygen"/>
    <property type="evidence" value="ECO:0007669"/>
    <property type="project" value="InterPro"/>
</dbReference>
<accession>A0AAV5ADK8</accession>
<keyword evidence="9" id="KW-1185">Reference proteome</keyword>
<dbReference type="EMBL" id="BPWL01000006">
    <property type="protein sequence ID" value="GJJ11712.1"/>
    <property type="molecule type" value="Genomic_DNA"/>
</dbReference>
<evidence type="ECO:0000256" key="2">
    <source>
        <dbReference type="ARBA" id="ARBA00022617"/>
    </source>
</evidence>
<dbReference type="GO" id="GO:0005506">
    <property type="term" value="F:iron ion binding"/>
    <property type="evidence" value="ECO:0007669"/>
    <property type="project" value="InterPro"/>
</dbReference>
<name>A0AAV5ADK8_9AGAM</name>
<dbReference type="InterPro" id="IPR050196">
    <property type="entry name" value="Cytochrome_P450_Monoox"/>
</dbReference>
<dbReference type="Proteomes" id="UP001050691">
    <property type="component" value="Unassembled WGS sequence"/>
</dbReference>
<feature type="transmembrane region" description="Helical" evidence="7">
    <location>
        <begin position="64"/>
        <end position="83"/>
    </location>
</feature>
<dbReference type="PANTHER" id="PTHR24291:SF50">
    <property type="entry name" value="BIFUNCTIONAL ALBAFLAVENONE MONOOXYGENASE_TERPENE SYNTHASE"/>
    <property type="match status" value="1"/>
</dbReference>
<dbReference type="Pfam" id="PF00067">
    <property type="entry name" value="p450"/>
    <property type="match status" value="1"/>
</dbReference>
<evidence type="ECO:0000256" key="3">
    <source>
        <dbReference type="ARBA" id="ARBA00022723"/>
    </source>
</evidence>
<dbReference type="AlphaFoldDB" id="A0AAV5ADK8"/>
<comment type="caution">
    <text evidence="8">The sequence shown here is derived from an EMBL/GenBank/DDBJ whole genome shotgun (WGS) entry which is preliminary data.</text>
</comment>
<keyword evidence="4" id="KW-0560">Oxidoreductase</keyword>
<keyword evidence="3" id="KW-0479">Metal-binding</keyword>
<evidence type="ECO:0000256" key="4">
    <source>
        <dbReference type="ARBA" id="ARBA00023002"/>
    </source>
</evidence>